<feature type="compositionally biased region" description="Polar residues" evidence="1">
    <location>
        <begin position="7"/>
        <end position="18"/>
    </location>
</feature>
<organism evidence="2">
    <name type="scientific">Arundo donax</name>
    <name type="common">Giant reed</name>
    <name type="synonym">Donax arundinaceus</name>
    <dbReference type="NCBI Taxonomy" id="35708"/>
    <lineage>
        <taxon>Eukaryota</taxon>
        <taxon>Viridiplantae</taxon>
        <taxon>Streptophyta</taxon>
        <taxon>Embryophyta</taxon>
        <taxon>Tracheophyta</taxon>
        <taxon>Spermatophyta</taxon>
        <taxon>Magnoliopsida</taxon>
        <taxon>Liliopsida</taxon>
        <taxon>Poales</taxon>
        <taxon>Poaceae</taxon>
        <taxon>PACMAD clade</taxon>
        <taxon>Arundinoideae</taxon>
        <taxon>Arundineae</taxon>
        <taxon>Arundo</taxon>
    </lineage>
</organism>
<proteinExistence type="predicted"/>
<name>A0A0A9GUT4_ARUDO</name>
<reference evidence="2" key="1">
    <citation type="submission" date="2014-09" db="EMBL/GenBank/DDBJ databases">
        <authorList>
            <person name="Magalhaes I.L.F."/>
            <person name="Oliveira U."/>
            <person name="Santos F.R."/>
            <person name="Vidigal T.H.D.A."/>
            <person name="Brescovit A.D."/>
            <person name="Santos A.J."/>
        </authorList>
    </citation>
    <scope>NUCLEOTIDE SEQUENCE</scope>
    <source>
        <tissue evidence="2">Shoot tissue taken approximately 20 cm above the soil surface</tissue>
    </source>
</reference>
<reference evidence="2" key="2">
    <citation type="journal article" date="2015" name="Data Brief">
        <title>Shoot transcriptome of the giant reed, Arundo donax.</title>
        <authorList>
            <person name="Barrero R.A."/>
            <person name="Guerrero F.D."/>
            <person name="Moolhuijzen P."/>
            <person name="Goolsby J.A."/>
            <person name="Tidwell J."/>
            <person name="Bellgard S.E."/>
            <person name="Bellgard M.I."/>
        </authorList>
    </citation>
    <scope>NUCLEOTIDE SEQUENCE</scope>
    <source>
        <tissue evidence="2">Shoot tissue taken approximately 20 cm above the soil surface</tissue>
    </source>
</reference>
<dbReference type="AlphaFoldDB" id="A0A0A9GUT4"/>
<protein>
    <submittedName>
        <fullName evidence="2">Uncharacterized protein</fullName>
    </submittedName>
</protein>
<accession>A0A0A9GUT4</accession>
<evidence type="ECO:0000313" key="2">
    <source>
        <dbReference type="EMBL" id="JAE24338.1"/>
    </source>
</evidence>
<dbReference type="EMBL" id="GBRH01173558">
    <property type="protein sequence ID" value="JAE24338.1"/>
    <property type="molecule type" value="Transcribed_RNA"/>
</dbReference>
<sequence length="25" mass="2897">MNKFCSRRSQPESTQSNVTHDDLTD</sequence>
<feature type="region of interest" description="Disordered" evidence="1">
    <location>
        <begin position="1"/>
        <end position="25"/>
    </location>
</feature>
<evidence type="ECO:0000256" key="1">
    <source>
        <dbReference type="SAM" id="MobiDB-lite"/>
    </source>
</evidence>